<dbReference type="PANTHER" id="PTHR44846:SF1">
    <property type="entry name" value="MANNOSYL-D-GLYCERATE TRANSPORT_METABOLISM SYSTEM REPRESSOR MNGR-RELATED"/>
    <property type="match status" value="1"/>
</dbReference>
<gene>
    <name evidence="6" type="ORF">Y717_26395</name>
</gene>
<dbReference type="Pfam" id="PF00392">
    <property type="entry name" value="GntR"/>
    <property type="match status" value="1"/>
</dbReference>
<keyword evidence="7" id="KW-1185">Reference proteome</keyword>
<reference evidence="6 7" key="1">
    <citation type="submission" date="2013-12" db="EMBL/GenBank/DDBJ databases">
        <title>Annotated genome of Streptomyces scopuliridis.</title>
        <authorList>
            <person name="Olson J.B."/>
        </authorList>
    </citation>
    <scope>NUCLEOTIDE SEQUENCE [LARGE SCALE GENOMIC DNA]</scope>
    <source>
        <strain evidence="6 7">RB72</strain>
    </source>
</reference>
<dbReference type="InterPro" id="IPR036390">
    <property type="entry name" value="WH_DNA-bd_sf"/>
</dbReference>
<feature type="domain" description="HTH gntR-type" evidence="5">
    <location>
        <begin position="92"/>
        <end position="161"/>
    </location>
</feature>
<keyword evidence="3" id="KW-0804">Transcription</keyword>
<sequence length="170" mass="18381">MRVLTRILAEREGVGVPQQISPRGTFLKIADAVKSQIEADDEMTELPSVADLMSDHGISRGVALRAFGVLKEAGIAEPVPGGRWRVIRGSDRTDRRPLAERIAEVFITDGLKVGEPFPSASALSDRFGASRPTVTKALSKLEAAGLLSEAQQGKPRTVRALPDREERSEP</sequence>
<dbReference type="Proteomes" id="UP000245992">
    <property type="component" value="Unassembled WGS sequence"/>
</dbReference>
<keyword evidence="2" id="KW-0238">DNA-binding</keyword>
<accession>A0A2T7T6D4</accession>
<organism evidence="6 7">
    <name type="scientific">Streptomyces scopuliridis RB72</name>
    <dbReference type="NCBI Taxonomy" id="1440053"/>
    <lineage>
        <taxon>Bacteria</taxon>
        <taxon>Bacillati</taxon>
        <taxon>Actinomycetota</taxon>
        <taxon>Actinomycetes</taxon>
        <taxon>Kitasatosporales</taxon>
        <taxon>Streptomycetaceae</taxon>
        <taxon>Streptomyces</taxon>
    </lineage>
</organism>
<evidence type="ECO:0000313" key="6">
    <source>
        <dbReference type="EMBL" id="PVE10722.1"/>
    </source>
</evidence>
<dbReference type="InterPro" id="IPR000524">
    <property type="entry name" value="Tscrpt_reg_HTH_GntR"/>
</dbReference>
<evidence type="ECO:0000256" key="4">
    <source>
        <dbReference type="SAM" id="MobiDB-lite"/>
    </source>
</evidence>
<dbReference type="SUPFAM" id="SSF46785">
    <property type="entry name" value="Winged helix' DNA-binding domain"/>
    <property type="match status" value="2"/>
</dbReference>
<dbReference type="InterPro" id="IPR050679">
    <property type="entry name" value="Bact_HTH_transcr_reg"/>
</dbReference>
<dbReference type="GO" id="GO:0003700">
    <property type="term" value="F:DNA-binding transcription factor activity"/>
    <property type="evidence" value="ECO:0007669"/>
    <property type="project" value="InterPro"/>
</dbReference>
<comment type="caution">
    <text evidence="6">The sequence shown here is derived from an EMBL/GenBank/DDBJ whole genome shotgun (WGS) entry which is preliminary data.</text>
</comment>
<name>A0A2T7T6D4_9ACTN</name>
<dbReference type="GO" id="GO:0045892">
    <property type="term" value="P:negative regulation of DNA-templated transcription"/>
    <property type="evidence" value="ECO:0007669"/>
    <property type="project" value="TreeGrafter"/>
</dbReference>
<feature type="region of interest" description="Disordered" evidence="4">
    <location>
        <begin position="146"/>
        <end position="170"/>
    </location>
</feature>
<feature type="compositionally biased region" description="Basic and acidic residues" evidence="4">
    <location>
        <begin position="161"/>
        <end position="170"/>
    </location>
</feature>
<dbReference type="PRINTS" id="PR00035">
    <property type="entry name" value="HTHGNTR"/>
</dbReference>
<proteinExistence type="predicted"/>
<dbReference type="Gene3D" id="1.10.10.10">
    <property type="entry name" value="Winged helix-like DNA-binding domain superfamily/Winged helix DNA-binding domain"/>
    <property type="match status" value="2"/>
</dbReference>
<dbReference type="PROSITE" id="PS50949">
    <property type="entry name" value="HTH_GNTR"/>
    <property type="match status" value="1"/>
</dbReference>
<evidence type="ECO:0000256" key="2">
    <source>
        <dbReference type="ARBA" id="ARBA00023125"/>
    </source>
</evidence>
<keyword evidence="1" id="KW-0805">Transcription regulation</keyword>
<evidence type="ECO:0000256" key="1">
    <source>
        <dbReference type="ARBA" id="ARBA00023015"/>
    </source>
</evidence>
<dbReference type="STRING" id="1440053.GCA_000718095_01984"/>
<evidence type="ECO:0000259" key="5">
    <source>
        <dbReference type="PROSITE" id="PS50949"/>
    </source>
</evidence>
<evidence type="ECO:0000313" key="7">
    <source>
        <dbReference type="Proteomes" id="UP000245992"/>
    </source>
</evidence>
<dbReference type="InterPro" id="IPR036388">
    <property type="entry name" value="WH-like_DNA-bd_sf"/>
</dbReference>
<dbReference type="EMBL" id="AZSP01000178">
    <property type="protein sequence ID" value="PVE10722.1"/>
    <property type="molecule type" value="Genomic_DNA"/>
</dbReference>
<protein>
    <submittedName>
        <fullName evidence="6">Transcriptional regulator</fullName>
    </submittedName>
</protein>
<dbReference type="GO" id="GO:0003677">
    <property type="term" value="F:DNA binding"/>
    <property type="evidence" value="ECO:0007669"/>
    <property type="project" value="UniProtKB-KW"/>
</dbReference>
<dbReference type="SMART" id="SM00345">
    <property type="entry name" value="HTH_GNTR"/>
    <property type="match status" value="2"/>
</dbReference>
<dbReference type="AlphaFoldDB" id="A0A2T7T6D4"/>
<evidence type="ECO:0000256" key="3">
    <source>
        <dbReference type="ARBA" id="ARBA00023163"/>
    </source>
</evidence>
<dbReference type="PANTHER" id="PTHR44846">
    <property type="entry name" value="MANNOSYL-D-GLYCERATE TRANSPORT/METABOLISM SYSTEM REPRESSOR MNGR-RELATED"/>
    <property type="match status" value="1"/>
</dbReference>